<organism evidence="1 2">
    <name type="scientific">Panagrolaimus sp. ES5</name>
    <dbReference type="NCBI Taxonomy" id="591445"/>
    <lineage>
        <taxon>Eukaryota</taxon>
        <taxon>Metazoa</taxon>
        <taxon>Ecdysozoa</taxon>
        <taxon>Nematoda</taxon>
        <taxon>Chromadorea</taxon>
        <taxon>Rhabditida</taxon>
        <taxon>Tylenchina</taxon>
        <taxon>Panagrolaimomorpha</taxon>
        <taxon>Panagrolaimoidea</taxon>
        <taxon>Panagrolaimidae</taxon>
        <taxon>Panagrolaimus</taxon>
    </lineage>
</organism>
<dbReference type="Proteomes" id="UP000887579">
    <property type="component" value="Unplaced"/>
</dbReference>
<protein>
    <submittedName>
        <fullName evidence="2">Integral membrane protein 2</fullName>
    </submittedName>
</protein>
<sequence length="320" mass="35785">MDSSSSAKKDEMPSSSPPASPTSTKLTLDEKHSSVPTSPIPFSPSPPPLRVSPPPSYASNNGSFRRCDSKQPSACIYCGNAGGNGKNNSSKYWEPKAQAQYFLERSQQALRAMTFLGLALFFIVVFILLVYGNQHFFQPKSFSGWCGTSFVDEGQPRHFAQEMEINPNELYEKIQVPKFGMNRPAVFVHDFRKNITAIVDVLGDRCFLKTLDRSIVAPPKNFIDLIQKMETGYYSQNPRVIHETFRVGGQLSAADISEIDSTMVSRHCNGKDVYQLVKASRTLDAPYFVRDKRDASSQSVQELQFSVLNGDNVEIERIIF</sequence>
<evidence type="ECO:0000313" key="2">
    <source>
        <dbReference type="WBParaSite" id="ES5_v2.g19565.t1"/>
    </source>
</evidence>
<proteinExistence type="predicted"/>
<name>A0AC34FQM8_9BILA</name>
<accession>A0AC34FQM8</accession>
<dbReference type="WBParaSite" id="ES5_v2.g19565.t1">
    <property type="protein sequence ID" value="ES5_v2.g19565.t1"/>
    <property type="gene ID" value="ES5_v2.g19565"/>
</dbReference>
<evidence type="ECO:0000313" key="1">
    <source>
        <dbReference type="Proteomes" id="UP000887579"/>
    </source>
</evidence>
<reference evidence="2" key="1">
    <citation type="submission" date="2022-11" db="UniProtKB">
        <authorList>
            <consortium name="WormBaseParasite"/>
        </authorList>
    </citation>
    <scope>IDENTIFICATION</scope>
</reference>